<dbReference type="AlphaFoldDB" id="A0AAQ3P7B7"/>
<keyword evidence="10" id="KW-0173">Coenzyme A biosynthesis</keyword>
<keyword evidence="6" id="KW-0808">Transferase</keyword>
<dbReference type="Pfam" id="PF03630">
    <property type="entry name" value="Fumble"/>
    <property type="match status" value="2"/>
</dbReference>
<evidence type="ECO:0000313" key="12">
    <source>
        <dbReference type="EMBL" id="WVZ22137.1"/>
    </source>
</evidence>
<dbReference type="GO" id="GO:0015937">
    <property type="term" value="P:coenzyme A biosynthetic process"/>
    <property type="evidence" value="ECO:0007669"/>
    <property type="project" value="UniProtKB-KW"/>
</dbReference>
<keyword evidence="5" id="KW-0963">Cytoplasm</keyword>
<evidence type="ECO:0000256" key="1">
    <source>
        <dbReference type="ARBA" id="ARBA00001206"/>
    </source>
</evidence>
<dbReference type="PANTHER" id="PTHR12280">
    <property type="entry name" value="PANTOTHENATE KINASE"/>
    <property type="match status" value="1"/>
</dbReference>
<keyword evidence="13" id="KW-1185">Reference proteome</keyword>
<dbReference type="GO" id="GO:0005524">
    <property type="term" value="F:ATP binding"/>
    <property type="evidence" value="ECO:0007669"/>
    <property type="project" value="UniProtKB-KW"/>
</dbReference>
<dbReference type="Gene3D" id="3.30.420.510">
    <property type="match status" value="2"/>
</dbReference>
<evidence type="ECO:0000256" key="10">
    <source>
        <dbReference type="ARBA" id="ARBA00022993"/>
    </source>
</evidence>
<name>A0AAQ3P7B7_VIGMU</name>
<evidence type="ECO:0000313" key="13">
    <source>
        <dbReference type="Proteomes" id="UP001374535"/>
    </source>
</evidence>
<dbReference type="Proteomes" id="UP001374535">
    <property type="component" value="Chromosome 1"/>
</dbReference>
<keyword evidence="9" id="KW-0067">ATP-binding</keyword>
<protein>
    <recommendedName>
        <fullName evidence="4">pantothenate kinase</fullName>
        <ecNumber evidence="4">2.7.1.33</ecNumber>
    </recommendedName>
</protein>
<dbReference type="PANTHER" id="PTHR12280:SF34">
    <property type="entry name" value="PANTOTHENATE KINASE 1"/>
    <property type="match status" value="1"/>
</dbReference>
<comment type="subcellular location">
    <subcellularLocation>
        <location evidence="2">Cytoplasm</location>
    </subcellularLocation>
</comment>
<reference evidence="12 13" key="1">
    <citation type="journal article" date="2023" name="Life. Sci Alliance">
        <title>Evolutionary insights into 3D genome organization and epigenetic landscape of Vigna mungo.</title>
        <authorList>
            <person name="Junaid A."/>
            <person name="Singh B."/>
            <person name="Bhatia S."/>
        </authorList>
    </citation>
    <scope>NUCLEOTIDE SEQUENCE [LARGE SCALE GENOMIC DNA]</scope>
    <source>
        <strain evidence="12">Urdbean</strain>
    </source>
</reference>
<evidence type="ECO:0000256" key="11">
    <source>
        <dbReference type="ARBA" id="ARBA00060870"/>
    </source>
</evidence>
<dbReference type="InterPro" id="IPR004567">
    <property type="entry name" value="Type_II_PanK"/>
</dbReference>
<dbReference type="GO" id="GO:0005634">
    <property type="term" value="C:nucleus"/>
    <property type="evidence" value="ECO:0007669"/>
    <property type="project" value="TreeGrafter"/>
</dbReference>
<keyword evidence="8" id="KW-0418">Kinase</keyword>
<dbReference type="Gene3D" id="3.30.420.40">
    <property type="match status" value="1"/>
</dbReference>
<keyword evidence="7" id="KW-0547">Nucleotide-binding</keyword>
<comment type="pathway">
    <text evidence="3">Cofactor biosynthesis; coenzyme A biosynthesis; CoA from (R)-pantothenate: step 1/5.</text>
</comment>
<evidence type="ECO:0000256" key="4">
    <source>
        <dbReference type="ARBA" id="ARBA00012102"/>
    </source>
</evidence>
<evidence type="ECO:0000256" key="2">
    <source>
        <dbReference type="ARBA" id="ARBA00004496"/>
    </source>
</evidence>
<evidence type="ECO:0000256" key="7">
    <source>
        <dbReference type="ARBA" id="ARBA00022741"/>
    </source>
</evidence>
<dbReference type="InterPro" id="IPR043129">
    <property type="entry name" value="ATPase_NBD"/>
</dbReference>
<evidence type="ECO:0000256" key="3">
    <source>
        <dbReference type="ARBA" id="ARBA00005225"/>
    </source>
</evidence>
<sequence length="478" mass="53100">MDLRDGQTQQILDPNQPTHVYHLALDIGGSLAKLVYFTKDDNHLVDGEEGIFHRKTLQKSNGHKQYPVILKFLHLILNSGSQPQENPGSQPIAVKATGGGAYKYADVFKERLGIILDKEDEMDCLVAGANFLLEGAVRFSPDLIEFCKAFSQELLLQFSVNNSRVFILKHLDNFHVVHQEAFTYMGDQKQFVQIDRNDLYPYLLVNIGSGVGMIKVEGEGKFERVSGTSIGGGTFWGLGKLLTKCKSFDELLELSYRGNNRAVDMLVGDTYGGMDYSKIGLSSTAIASSFGKAISDNREREDYKPEDIARSLLRMISNNIGQISYLNALRFGLKRIFFGGFFIRKHPFTMDTLSVAVNFCKWILNFASLACPDSFWVARRVLAVGKCSVAMMQECLIRLLSMLASGEAKAMFLRHEGFLGAVGSFMSSDKHGLKELLANEVVPRSPSKLSFAVDKILRSLPDGEFNGDESIECSVYAA</sequence>
<dbReference type="GO" id="GO:0004594">
    <property type="term" value="F:pantothenate kinase activity"/>
    <property type="evidence" value="ECO:0007669"/>
    <property type="project" value="UniProtKB-EC"/>
</dbReference>
<evidence type="ECO:0000256" key="5">
    <source>
        <dbReference type="ARBA" id="ARBA00022490"/>
    </source>
</evidence>
<comment type="catalytic activity">
    <reaction evidence="1">
        <text>(R)-pantothenate + ATP = (R)-4'-phosphopantothenate + ADP + H(+)</text>
        <dbReference type="Rhea" id="RHEA:16373"/>
        <dbReference type="ChEBI" id="CHEBI:10986"/>
        <dbReference type="ChEBI" id="CHEBI:15378"/>
        <dbReference type="ChEBI" id="CHEBI:29032"/>
        <dbReference type="ChEBI" id="CHEBI:30616"/>
        <dbReference type="ChEBI" id="CHEBI:456216"/>
        <dbReference type="EC" id="2.7.1.33"/>
    </reaction>
</comment>
<dbReference type="GO" id="GO:0005829">
    <property type="term" value="C:cytosol"/>
    <property type="evidence" value="ECO:0007669"/>
    <property type="project" value="TreeGrafter"/>
</dbReference>
<dbReference type="EMBL" id="CP144700">
    <property type="protein sequence ID" value="WVZ22137.1"/>
    <property type="molecule type" value="Genomic_DNA"/>
</dbReference>
<evidence type="ECO:0000256" key="8">
    <source>
        <dbReference type="ARBA" id="ARBA00022777"/>
    </source>
</evidence>
<dbReference type="SUPFAM" id="SSF53067">
    <property type="entry name" value="Actin-like ATPase domain"/>
    <property type="match status" value="2"/>
</dbReference>
<dbReference type="CDD" id="cd24123">
    <property type="entry name" value="ASKHA_NBD_PanK-II_Pank4"/>
    <property type="match status" value="1"/>
</dbReference>
<accession>A0AAQ3P7B7</accession>
<evidence type="ECO:0000256" key="6">
    <source>
        <dbReference type="ARBA" id="ARBA00022679"/>
    </source>
</evidence>
<dbReference type="FunFam" id="3.30.420.40:FF:000025">
    <property type="entry name" value="pantothenate kinase 2, mitochondrial"/>
    <property type="match status" value="1"/>
</dbReference>
<proteinExistence type="inferred from homology"/>
<dbReference type="EC" id="2.7.1.33" evidence="4"/>
<organism evidence="12 13">
    <name type="scientific">Vigna mungo</name>
    <name type="common">Black gram</name>
    <name type="synonym">Phaseolus mungo</name>
    <dbReference type="NCBI Taxonomy" id="3915"/>
    <lineage>
        <taxon>Eukaryota</taxon>
        <taxon>Viridiplantae</taxon>
        <taxon>Streptophyta</taxon>
        <taxon>Embryophyta</taxon>
        <taxon>Tracheophyta</taxon>
        <taxon>Spermatophyta</taxon>
        <taxon>Magnoliopsida</taxon>
        <taxon>eudicotyledons</taxon>
        <taxon>Gunneridae</taxon>
        <taxon>Pentapetalae</taxon>
        <taxon>rosids</taxon>
        <taxon>fabids</taxon>
        <taxon>Fabales</taxon>
        <taxon>Fabaceae</taxon>
        <taxon>Papilionoideae</taxon>
        <taxon>50 kb inversion clade</taxon>
        <taxon>NPAAA clade</taxon>
        <taxon>indigoferoid/millettioid clade</taxon>
        <taxon>Phaseoleae</taxon>
        <taxon>Vigna</taxon>
    </lineage>
</organism>
<comment type="similarity">
    <text evidence="11">Belongs to the type II pantothenate kinase family.</text>
</comment>
<gene>
    <name evidence="12" type="ORF">V8G54_000681</name>
</gene>
<evidence type="ECO:0000256" key="9">
    <source>
        <dbReference type="ARBA" id="ARBA00022840"/>
    </source>
</evidence>